<reference evidence="2 3" key="1">
    <citation type="journal article" date="2011" name="J. Bacteriol.">
        <title>Complete genome sequence of the industrial strain Bacillus megaterium WSH-002.</title>
        <authorList>
            <person name="Liu L."/>
            <person name="Li Y."/>
            <person name="Zhang J."/>
            <person name="Zou W."/>
            <person name="Zhou Z."/>
            <person name="Liu J."/>
            <person name="Li X."/>
            <person name="Wang L."/>
            <person name="Chen J."/>
        </authorList>
    </citation>
    <scope>NUCLEOTIDE SEQUENCE [LARGE SCALE GENOMIC DNA]</scope>
    <source>
        <strain evidence="2 3">WSH-002</strain>
    </source>
</reference>
<comment type="similarity">
    <text evidence="1">Belongs to the UPF0047 family.</text>
</comment>
<accession>A0A8D4BLZ1</accession>
<evidence type="ECO:0000256" key="1">
    <source>
        <dbReference type="ARBA" id="ARBA00005534"/>
    </source>
</evidence>
<evidence type="ECO:0000313" key="3">
    <source>
        <dbReference type="Proteomes" id="UP000001283"/>
    </source>
</evidence>
<dbReference type="InterPro" id="IPR035917">
    <property type="entry name" value="YjbQ-like_sf"/>
</dbReference>
<dbReference type="NCBIfam" id="TIGR00149">
    <property type="entry name" value="TIGR00149_YjbQ"/>
    <property type="match status" value="1"/>
</dbReference>
<gene>
    <name evidence="2" type="primary">yugU</name>
    <name evidence="2" type="ORF">BMWSH_1229</name>
</gene>
<dbReference type="Proteomes" id="UP000001283">
    <property type="component" value="Chromosome"/>
</dbReference>
<dbReference type="PROSITE" id="PS01314">
    <property type="entry name" value="UPF0047"/>
    <property type="match status" value="1"/>
</dbReference>
<protein>
    <submittedName>
        <fullName evidence="2">Hypothetical conserved protein</fullName>
    </submittedName>
</protein>
<dbReference type="AlphaFoldDB" id="A0A8D4BLZ1"/>
<name>A0A8D4BLZ1_PRIMW</name>
<dbReference type="SUPFAM" id="SSF111038">
    <property type="entry name" value="YjbQ-like"/>
    <property type="match status" value="1"/>
</dbReference>
<dbReference type="Pfam" id="PF01894">
    <property type="entry name" value="YjbQ"/>
    <property type="match status" value="1"/>
</dbReference>
<dbReference type="PANTHER" id="PTHR30615">
    <property type="entry name" value="UNCHARACTERIZED PROTEIN YJBQ-RELATED"/>
    <property type="match status" value="1"/>
</dbReference>
<dbReference type="PANTHER" id="PTHR30615:SF8">
    <property type="entry name" value="UPF0047 PROTEIN C4A8.02C"/>
    <property type="match status" value="1"/>
</dbReference>
<evidence type="ECO:0000313" key="2">
    <source>
        <dbReference type="EMBL" id="AEN88113.1"/>
    </source>
</evidence>
<proteinExistence type="inferred from homology"/>
<dbReference type="Gene3D" id="2.60.120.460">
    <property type="entry name" value="YjbQ-like"/>
    <property type="match status" value="1"/>
</dbReference>
<sequence>MLHSFTLKTNKRDEMIDVTSQVQAVLRTEGLKEGAVVVYCPHTTAGITINENADPDVKTDMIRRFDEVYPWEHELDLHMEGNTAAHLKASTVGSSQHIIVHDGQLLLGTWQGIYFCEFDGPRTRTYYVKNFIPTITFFYTSLSNFFLKIVIKQS</sequence>
<organism evidence="2 3">
    <name type="scientific">Priestia megaterium (strain WSH-002)</name>
    <name type="common">Bacillus megaterium</name>
    <dbReference type="NCBI Taxonomy" id="1006007"/>
    <lineage>
        <taxon>Bacteria</taxon>
        <taxon>Bacillati</taxon>
        <taxon>Bacillota</taxon>
        <taxon>Bacilli</taxon>
        <taxon>Bacillales</taxon>
        <taxon>Bacillaceae</taxon>
        <taxon>Priestia</taxon>
    </lineage>
</organism>
<dbReference type="KEGG" id="bmh:BMWSH_1229"/>
<dbReference type="EMBL" id="CP003017">
    <property type="protein sequence ID" value="AEN88113.1"/>
    <property type="molecule type" value="Genomic_DNA"/>
</dbReference>
<dbReference type="InterPro" id="IPR001602">
    <property type="entry name" value="UPF0047_YjbQ-like"/>
</dbReference>
<dbReference type="RefSeq" id="WP_014458585.1">
    <property type="nucleotide sequence ID" value="NC_017138.1"/>
</dbReference>
<dbReference type="PIRSF" id="PIRSF004681">
    <property type="entry name" value="UCP004681"/>
    <property type="match status" value="1"/>
</dbReference>